<dbReference type="AlphaFoldDB" id="H2J7X7"/>
<dbReference type="InterPro" id="IPR036412">
    <property type="entry name" value="HAD-like_sf"/>
</dbReference>
<dbReference type="HOGENOM" id="CLU_052657_1_2_0"/>
<reference evidence="5" key="2">
    <citation type="submission" date="2012-01" db="EMBL/GenBank/DDBJ databases">
        <title>Complete sequence of chromosome of Marinitoga piezophila KA3.</title>
        <authorList>
            <person name="Lucas S."/>
            <person name="Han J."/>
            <person name="Lapidus A."/>
            <person name="Cheng J.-F."/>
            <person name="Goodwin L."/>
            <person name="Pitluck S."/>
            <person name="Peters L."/>
            <person name="Mikhailova N."/>
            <person name="Teshima H."/>
            <person name="Detter J.C."/>
            <person name="Han C."/>
            <person name="Tapia R."/>
            <person name="Land M."/>
            <person name="Hauser L."/>
            <person name="Kyrpides N."/>
            <person name="Ivanova N."/>
            <person name="Pagani I."/>
            <person name="Jebbar M."/>
            <person name="Vannier P."/>
            <person name="Oger P."/>
            <person name="Cario A."/>
            <person name="Bartlett D."/>
            <person name="Noll K.M."/>
            <person name="Woyke T."/>
        </authorList>
    </citation>
    <scope>NUCLEOTIDE SEQUENCE [LARGE SCALE GENOMIC DNA]</scope>
    <source>
        <strain evidence="5">DSM 14283 / JCM 11233 / KA3</strain>
    </source>
</reference>
<dbReference type="PANTHER" id="PTHR43344">
    <property type="entry name" value="PHOSPHOSERINE PHOSPHATASE"/>
    <property type="match status" value="1"/>
</dbReference>
<proteinExistence type="predicted"/>
<dbReference type="GO" id="GO:0046872">
    <property type="term" value="F:metal ion binding"/>
    <property type="evidence" value="ECO:0007669"/>
    <property type="project" value="UniProtKB-KW"/>
</dbReference>
<keyword evidence="3" id="KW-0460">Magnesium</keyword>
<keyword evidence="1" id="KW-0479">Metal-binding</keyword>
<keyword evidence="5" id="KW-1185">Reference proteome</keyword>
<evidence type="ECO:0000256" key="1">
    <source>
        <dbReference type="ARBA" id="ARBA00022723"/>
    </source>
</evidence>
<evidence type="ECO:0000256" key="3">
    <source>
        <dbReference type="ARBA" id="ARBA00022842"/>
    </source>
</evidence>
<dbReference type="Proteomes" id="UP000007161">
    <property type="component" value="Chromosome"/>
</dbReference>
<sequence length="218" mass="25751">MKKYVAFFDLDKTILDTYSPKLYYKYEIKHGKFPLWKYYKMGIYTIFYKMGIEIKDMETMVKEMAMKYKGQNAEEAFSFARQWFEEDGKYHIRESIKEEIEFHRSNGAYLSLISASPDSLVAPFAEYLKFDDMICTKTIVENGIITGEIGTYMYEKNKVIEAKKLCEKNGFDIKDAYFYSDSISDLPLLETVGNPICVNPDLRLKWIAKKRGWRIIYK</sequence>
<dbReference type="PANTHER" id="PTHR43344:SF13">
    <property type="entry name" value="PHOSPHATASE RV3661-RELATED"/>
    <property type="match status" value="1"/>
</dbReference>
<dbReference type="CDD" id="cd02612">
    <property type="entry name" value="HAD_PGPPase"/>
    <property type="match status" value="1"/>
</dbReference>
<reference evidence="4 5" key="1">
    <citation type="journal article" date="2012" name="J. Bacteriol.">
        <title>Complete Genome Sequence of the Thermophilic, Piezophilic, Heterotrophic Bacterium Marinitoga piezophila KA3.</title>
        <authorList>
            <person name="Lucas S."/>
            <person name="Han J."/>
            <person name="Lapidus A."/>
            <person name="Cheng J.F."/>
            <person name="Goodwin L.A."/>
            <person name="Pitluck S."/>
            <person name="Peters L."/>
            <person name="Mikhailova N."/>
            <person name="Teshima H."/>
            <person name="Detter J.C."/>
            <person name="Han C."/>
            <person name="Tapia R."/>
            <person name="Land M."/>
            <person name="Hauser L."/>
            <person name="Kyrpides N.C."/>
            <person name="Ivanova N."/>
            <person name="Pagani I."/>
            <person name="Vannier P."/>
            <person name="Oger P."/>
            <person name="Bartlett D.H."/>
            <person name="Noll K.M."/>
            <person name="Woyke T."/>
            <person name="Jebbar M."/>
        </authorList>
    </citation>
    <scope>NUCLEOTIDE SEQUENCE [LARGE SCALE GENOMIC DNA]</scope>
    <source>
        <strain evidence="5">DSM 14283 / JCM 11233 / KA3</strain>
    </source>
</reference>
<dbReference type="RefSeq" id="WP_014296540.1">
    <property type="nucleotide sequence ID" value="NC_016751.1"/>
</dbReference>
<dbReference type="eggNOG" id="COG0560">
    <property type="taxonomic scope" value="Bacteria"/>
</dbReference>
<dbReference type="NCBIfam" id="TIGR01490">
    <property type="entry name" value="HAD-SF-IB-hyp1"/>
    <property type="match status" value="1"/>
</dbReference>
<gene>
    <name evidence="4" type="ordered locus">Marpi_1056</name>
</gene>
<dbReference type="GO" id="GO:0016787">
    <property type="term" value="F:hydrolase activity"/>
    <property type="evidence" value="ECO:0007669"/>
    <property type="project" value="UniProtKB-KW"/>
</dbReference>
<organism evidence="4 5">
    <name type="scientific">Marinitoga piezophila (strain DSM 14283 / JCM 11233 / KA3)</name>
    <dbReference type="NCBI Taxonomy" id="443254"/>
    <lineage>
        <taxon>Bacteria</taxon>
        <taxon>Thermotogati</taxon>
        <taxon>Thermotogota</taxon>
        <taxon>Thermotogae</taxon>
        <taxon>Petrotogales</taxon>
        <taxon>Petrotogaceae</taxon>
        <taxon>Marinitoga</taxon>
    </lineage>
</organism>
<protein>
    <submittedName>
        <fullName evidence="4">HAD-superfamily subfamily IB hydrolase, TIGR01490</fullName>
    </submittedName>
</protein>
<dbReference type="OrthoDB" id="9794212at2"/>
<dbReference type="Gene3D" id="1.20.1440.100">
    <property type="entry name" value="SG protein - dephosphorylation function"/>
    <property type="match status" value="1"/>
</dbReference>
<dbReference type="InterPro" id="IPR023214">
    <property type="entry name" value="HAD_sf"/>
</dbReference>
<dbReference type="SUPFAM" id="SSF56784">
    <property type="entry name" value="HAD-like"/>
    <property type="match status" value="1"/>
</dbReference>
<dbReference type="Gene3D" id="3.40.50.1000">
    <property type="entry name" value="HAD superfamily/HAD-like"/>
    <property type="match status" value="1"/>
</dbReference>
<evidence type="ECO:0000313" key="5">
    <source>
        <dbReference type="Proteomes" id="UP000007161"/>
    </source>
</evidence>
<dbReference type="STRING" id="443254.Marpi_1056"/>
<dbReference type="InterPro" id="IPR050582">
    <property type="entry name" value="HAD-like_SerB"/>
</dbReference>
<dbReference type="KEGG" id="mpz:Marpi_1056"/>
<evidence type="ECO:0000256" key="2">
    <source>
        <dbReference type="ARBA" id="ARBA00022801"/>
    </source>
</evidence>
<dbReference type="EMBL" id="CP003257">
    <property type="protein sequence ID" value="AEX85468.1"/>
    <property type="molecule type" value="Genomic_DNA"/>
</dbReference>
<keyword evidence="2 4" id="KW-0378">Hydrolase</keyword>
<accession>H2J7X7</accession>
<name>H2J7X7_MARPK</name>
<dbReference type="InterPro" id="IPR006385">
    <property type="entry name" value="HAD_hydro_SerB1"/>
</dbReference>
<evidence type="ECO:0000313" key="4">
    <source>
        <dbReference type="EMBL" id="AEX85468.1"/>
    </source>
</evidence>
<dbReference type="NCBIfam" id="TIGR01488">
    <property type="entry name" value="HAD-SF-IB"/>
    <property type="match status" value="1"/>
</dbReference>
<dbReference type="Pfam" id="PF12710">
    <property type="entry name" value="HAD"/>
    <property type="match status" value="1"/>
</dbReference>